<dbReference type="Proteomes" id="UP001649381">
    <property type="component" value="Unassembled WGS sequence"/>
</dbReference>
<evidence type="ECO:0000313" key="5">
    <source>
        <dbReference type="Proteomes" id="UP001649381"/>
    </source>
</evidence>
<dbReference type="Pfam" id="PF00266">
    <property type="entry name" value="Aminotran_5"/>
    <property type="match status" value="1"/>
</dbReference>
<evidence type="ECO:0000313" key="4">
    <source>
        <dbReference type="EMBL" id="MCF6136378.1"/>
    </source>
</evidence>
<keyword evidence="5" id="KW-1185">Reference proteome</keyword>
<dbReference type="SUPFAM" id="SSF53383">
    <property type="entry name" value="PLP-dependent transferases"/>
    <property type="match status" value="1"/>
</dbReference>
<dbReference type="InterPro" id="IPR000192">
    <property type="entry name" value="Aminotrans_V_dom"/>
</dbReference>
<dbReference type="InterPro" id="IPR015422">
    <property type="entry name" value="PyrdxlP-dep_Trfase_small"/>
</dbReference>
<feature type="domain" description="Aminotransferase class V" evidence="3">
    <location>
        <begin position="2"/>
        <end position="361"/>
    </location>
</feature>
<name>A0ABS9GU56_9BACL</name>
<dbReference type="NCBIfam" id="NF002806">
    <property type="entry name" value="PRK02948.1"/>
    <property type="match status" value="1"/>
</dbReference>
<sequence>MVYLDYAASTPISDSALRVFTESSKRFYGNASSLHDAGSHAKEMLEACRRQFAQFVNGESKGIYFTSGGSESNHLALQSLIRAHSVKGKHLITTSTEHPSVTNTFLLLENEGYHVTWLPVDSTGMIRIKDLEEAITEETILVSIGHANSEIGTIQPLAQIGNIVKEKGILFHSDCVQTFGKVPINVKELGLDSLSISSHKLYGPKGVGACYISPHIRWEPSIPGTSHESGFRQGTVNVPGIAAFTVAAEEMVNNIDRNNNHFLSLRKQLLSELVEENWVVYEGHPTHSLPSIIGLRVKGIEGQYMMLELNGKGYAISTGSACSTGKQAPSKTMISIGRSPDEARELIRISLGVTTTTDEIKGFISDIKIILSIMKSVKT</sequence>
<dbReference type="Gene3D" id="3.90.1150.10">
    <property type="entry name" value="Aspartate Aminotransferase, domain 1"/>
    <property type="match status" value="1"/>
</dbReference>
<comment type="cofactor">
    <cofactor evidence="1">
        <name>pyridoxal 5'-phosphate</name>
        <dbReference type="ChEBI" id="CHEBI:597326"/>
    </cofactor>
</comment>
<dbReference type="InterPro" id="IPR016454">
    <property type="entry name" value="Cysteine_dSase"/>
</dbReference>
<organism evidence="4 5">
    <name type="scientific">Pseudalkalibacillus berkeleyi</name>
    <dbReference type="NCBI Taxonomy" id="1069813"/>
    <lineage>
        <taxon>Bacteria</taxon>
        <taxon>Bacillati</taxon>
        <taxon>Bacillota</taxon>
        <taxon>Bacilli</taxon>
        <taxon>Bacillales</taxon>
        <taxon>Fictibacillaceae</taxon>
        <taxon>Pseudalkalibacillus</taxon>
    </lineage>
</organism>
<dbReference type="PANTHER" id="PTHR11601:SF36">
    <property type="entry name" value="CYSTEINE DESULFURASE NIFS-RELATED"/>
    <property type="match status" value="1"/>
</dbReference>
<gene>
    <name evidence="4" type="ORF">L2716_01465</name>
</gene>
<evidence type="ECO:0000256" key="1">
    <source>
        <dbReference type="ARBA" id="ARBA00001933"/>
    </source>
</evidence>
<proteinExistence type="predicted"/>
<accession>A0ABS9GU56</accession>
<dbReference type="RefSeq" id="WP_236330969.1">
    <property type="nucleotide sequence ID" value="NZ_JAKIJS010000001.1"/>
</dbReference>
<keyword evidence="2" id="KW-0663">Pyridoxal phosphate</keyword>
<dbReference type="InterPro" id="IPR015421">
    <property type="entry name" value="PyrdxlP-dep_Trfase_major"/>
</dbReference>
<dbReference type="PANTHER" id="PTHR11601">
    <property type="entry name" value="CYSTEINE DESULFURYLASE FAMILY MEMBER"/>
    <property type="match status" value="1"/>
</dbReference>
<reference evidence="4 5" key="1">
    <citation type="submission" date="2022-01" db="EMBL/GenBank/DDBJ databases">
        <title>Alkalihalobacillus sp. EGI L200015, a novel bacterium isolated from a salt lake sediment.</title>
        <authorList>
            <person name="Gao L."/>
            <person name="Fang B.-Z."/>
            <person name="Li W.-J."/>
        </authorList>
    </citation>
    <scope>NUCLEOTIDE SEQUENCE [LARGE SCALE GENOMIC DNA]</scope>
    <source>
        <strain evidence="4 5">KCTC 12718</strain>
    </source>
</reference>
<dbReference type="EMBL" id="JAKIJS010000001">
    <property type="protein sequence ID" value="MCF6136378.1"/>
    <property type="molecule type" value="Genomic_DNA"/>
</dbReference>
<protein>
    <submittedName>
        <fullName evidence="4">IscS subfamily cysteine desulfurase</fullName>
    </submittedName>
</protein>
<dbReference type="InterPro" id="IPR015424">
    <property type="entry name" value="PyrdxlP-dep_Trfase"/>
</dbReference>
<dbReference type="PIRSF" id="PIRSF005572">
    <property type="entry name" value="NifS"/>
    <property type="match status" value="1"/>
</dbReference>
<evidence type="ECO:0000256" key="2">
    <source>
        <dbReference type="ARBA" id="ARBA00022898"/>
    </source>
</evidence>
<comment type="caution">
    <text evidence="4">The sequence shown here is derived from an EMBL/GenBank/DDBJ whole genome shotgun (WGS) entry which is preliminary data.</text>
</comment>
<dbReference type="Gene3D" id="3.40.640.10">
    <property type="entry name" value="Type I PLP-dependent aspartate aminotransferase-like (Major domain)"/>
    <property type="match status" value="1"/>
</dbReference>
<evidence type="ECO:0000259" key="3">
    <source>
        <dbReference type="Pfam" id="PF00266"/>
    </source>
</evidence>